<dbReference type="EMBL" id="CAJFDH010000006">
    <property type="protein sequence ID" value="CAD5229047.1"/>
    <property type="molecule type" value="Genomic_DNA"/>
</dbReference>
<name>A0A811LPN6_9BILA</name>
<dbReference type="AlphaFoldDB" id="A0A811LPN6"/>
<feature type="region of interest" description="Disordered" evidence="1">
    <location>
        <begin position="141"/>
        <end position="160"/>
    </location>
</feature>
<organism evidence="2 3">
    <name type="scientific">Bursaphelenchus okinawaensis</name>
    <dbReference type="NCBI Taxonomy" id="465554"/>
    <lineage>
        <taxon>Eukaryota</taxon>
        <taxon>Metazoa</taxon>
        <taxon>Ecdysozoa</taxon>
        <taxon>Nematoda</taxon>
        <taxon>Chromadorea</taxon>
        <taxon>Rhabditida</taxon>
        <taxon>Tylenchina</taxon>
        <taxon>Tylenchomorpha</taxon>
        <taxon>Aphelenchoidea</taxon>
        <taxon>Aphelenchoididae</taxon>
        <taxon>Bursaphelenchus</taxon>
    </lineage>
</organism>
<dbReference type="Proteomes" id="UP000783686">
    <property type="component" value="Unassembled WGS sequence"/>
</dbReference>
<keyword evidence="3" id="KW-1185">Reference proteome</keyword>
<reference evidence="2" key="1">
    <citation type="submission" date="2020-09" db="EMBL/GenBank/DDBJ databases">
        <authorList>
            <person name="Kikuchi T."/>
        </authorList>
    </citation>
    <scope>NUCLEOTIDE SEQUENCE</scope>
    <source>
        <strain evidence="2">SH1</strain>
    </source>
</reference>
<dbReference type="Proteomes" id="UP000614601">
    <property type="component" value="Unassembled WGS sequence"/>
</dbReference>
<accession>A0A811LPN6</accession>
<evidence type="ECO:0000313" key="2">
    <source>
        <dbReference type="EMBL" id="CAD5229047.1"/>
    </source>
</evidence>
<proteinExistence type="predicted"/>
<dbReference type="OrthoDB" id="5840753at2759"/>
<sequence length="209" mass="24459">MSHRSHNSRRYDDDKSKRSERKGDKIREKMEKALESRTATAKAEWAKEKEMAQKSSNCKVKLKLCLHVTCAYTYELTFEEQMERQRQIDQIGEAGFQPAMFVSGQGYQKTHKETSEDAAQKHHDGAMFGPMWKSKEITKKLDQSIKTKPKSSKANDNMDLDVIPLPPQSSEFKMFPLAETWLNLPVDSREEAWRKSFHEQRRQLFEEQI</sequence>
<feature type="region of interest" description="Disordered" evidence="1">
    <location>
        <begin position="1"/>
        <end position="40"/>
    </location>
</feature>
<comment type="caution">
    <text evidence="2">The sequence shown here is derived from an EMBL/GenBank/DDBJ whole genome shotgun (WGS) entry which is preliminary data.</text>
</comment>
<feature type="compositionally biased region" description="Basic and acidic residues" evidence="1">
    <location>
        <begin position="9"/>
        <end position="35"/>
    </location>
</feature>
<evidence type="ECO:0000313" key="3">
    <source>
        <dbReference type="Proteomes" id="UP000614601"/>
    </source>
</evidence>
<evidence type="ECO:0000256" key="1">
    <source>
        <dbReference type="SAM" id="MobiDB-lite"/>
    </source>
</evidence>
<protein>
    <submittedName>
        <fullName evidence="2">Uncharacterized protein</fullName>
    </submittedName>
</protein>
<gene>
    <name evidence="2" type="ORF">BOKJ2_LOCUS13106</name>
</gene>
<dbReference type="EMBL" id="CAJFCW020000006">
    <property type="protein sequence ID" value="CAG9125610.1"/>
    <property type="molecule type" value="Genomic_DNA"/>
</dbReference>